<gene>
    <name evidence="1" type="ORF">FF124_18520</name>
</gene>
<reference evidence="1 2" key="1">
    <citation type="submission" date="2019-05" db="EMBL/GenBank/DDBJ databases">
        <authorList>
            <person name="Lee S.D."/>
        </authorList>
    </citation>
    <scope>NUCLEOTIDE SEQUENCE [LARGE SCALE GENOMIC DNA]</scope>
    <source>
        <strain evidence="1 2">GH2-6</strain>
    </source>
</reference>
<dbReference type="GO" id="GO:0006260">
    <property type="term" value="P:DNA replication"/>
    <property type="evidence" value="ECO:0007669"/>
    <property type="project" value="InterPro"/>
</dbReference>
<proteinExistence type="predicted"/>
<evidence type="ECO:0000313" key="1">
    <source>
        <dbReference type="EMBL" id="TNB46508.1"/>
    </source>
</evidence>
<dbReference type="OrthoDB" id="9811157at2"/>
<protein>
    <recommendedName>
        <fullName evidence="3">DNA primase</fullName>
    </recommendedName>
</protein>
<reference evidence="1 2" key="2">
    <citation type="submission" date="2019-06" db="EMBL/GenBank/DDBJ databases">
        <title>Martelella lutilitoris sp. nov., isolated from a tidal mudflat.</title>
        <authorList>
            <person name="Kim Y.-J."/>
        </authorList>
    </citation>
    <scope>NUCLEOTIDE SEQUENCE [LARGE SCALE GENOMIC DNA]</scope>
    <source>
        <strain evidence="1 2">GH2-6</strain>
    </source>
</reference>
<comment type="caution">
    <text evidence="1">The sequence shown here is derived from an EMBL/GenBank/DDBJ whole genome shotgun (WGS) entry which is preliminary data.</text>
</comment>
<sequence>MRKIAFDHINRAALSNAPLLLSRWLPDGRRLGHEWTARNPRRADRRPGSFRVNVLSGRWADFATGDRGRDLISLAAYLFTNDDQGEAARRLAEALEVSLYAE</sequence>
<dbReference type="RefSeq" id="WP_138749952.1">
    <property type="nucleotide sequence ID" value="NZ_VCLB01000010.1"/>
</dbReference>
<evidence type="ECO:0008006" key="3">
    <source>
        <dbReference type="Google" id="ProtNLM"/>
    </source>
</evidence>
<evidence type="ECO:0000313" key="2">
    <source>
        <dbReference type="Proteomes" id="UP000307874"/>
    </source>
</evidence>
<dbReference type="Proteomes" id="UP000307874">
    <property type="component" value="Unassembled WGS sequence"/>
</dbReference>
<accession>A0A5C4JMG6</accession>
<dbReference type="GO" id="GO:0008270">
    <property type="term" value="F:zinc ion binding"/>
    <property type="evidence" value="ECO:0007669"/>
    <property type="project" value="InterPro"/>
</dbReference>
<dbReference type="GO" id="GO:0003677">
    <property type="term" value="F:DNA binding"/>
    <property type="evidence" value="ECO:0007669"/>
    <property type="project" value="InterPro"/>
</dbReference>
<organism evidence="1 2">
    <name type="scientific">Martelella lutilitoris</name>
    <dbReference type="NCBI Taxonomy" id="2583532"/>
    <lineage>
        <taxon>Bacteria</taxon>
        <taxon>Pseudomonadati</taxon>
        <taxon>Pseudomonadota</taxon>
        <taxon>Alphaproteobacteria</taxon>
        <taxon>Hyphomicrobiales</taxon>
        <taxon>Aurantimonadaceae</taxon>
        <taxon>Martelella</taxon>
    </lineage>
</organism>
<keyword evidence="2" id="KW-1185">Reference proteome</keyword>
<dbReference type="InterPro" id="IPR036977">
    <property type="entry name" value="DNA_primase_Znf_CHC2"/>
</dbReference>
<dbReference type="AlphaFoldDB" id="A0A5C4JMG6"/>
<name>A0A5C4JMG6_9HYPH</name>
<dbReference type="Gene3D" id="3.90.580.10">
    <property type="entry name" value="Zinc finger, CHC2-type domain"/>
    <property type="match status" value="1"/>
</dbReference>
<dbReference type="SUPFAM" id="SSF57783">
    <property type="entry name" value="Zinc beta-ribbon"/>
    <property type="match status" value="1"/>
</dbReference>
<dbReference type="EMBL" id="VCLB01000010">
    <property type="protein sequence ID" value="TNB46508.1"/>
    <property type="molecule type" value="Genomic_DNA"/>
</dbReference>